<dbReference type="SUPFAM" id="SSF54791">
    <property type="entry name" value="Eukaryotic type KH-domain (KH-domain type I)"/>
    <property type="match status" value="1"/>
</dbReference>
<dbReference type="GO" id="GO:0016787">
    <property type="term" value="F:hydrolase activity"/>
    <property type="evidence" value="ECO:0007669"/>
    <property type="project" value="UniProtKB-KW"/>
</dbReference>
<keyword evidence="4 5" id="KW-0694">RNA-binding</keyword>
<dbReference type="GO" id="GO:0003723">
    <property type="term" value="F:RNA binding"/>
    <property type="evidence" value="ECO:0007669"/>
    <property type="project" value="UniProtKB-UniRule"/>
</dbReference>
<dbReference type="EMBL" id="JACPHQ010000017">
    <property type="protein sequence ID" value="MBI2465898.1"/>
    <property type="molecule type" value="Genomic_DNA"/>
</dbReference>
<dbReference type="GO" id="GO:0005886">
    <property type="term" value="C:plasma membrane"/>
    <property type="evidence" value="ECO:0007669"/>
    <property type="project" value="UniProtKB-UniRule"/>
</dbReference>
<dbReference type="NCBIfam" id="TIGR03319">
    <property type="entry name" value="RNase_Y"/>
    <property type="match status" value="1"/>
</dbReference>
<dbReference type="HAMAP" id="MF_00335">
    <property type="entry name" value="RNase_Y"/>
    <property type="match status" value="1"/>
</dbReference>
<name>A0A931YDG1_9BACT</name>
<dbReference type="SMART" id="SM00322">
    <property type="entry name" value="KH"/>
    <property type="match status" value="1"/>
</dbReference>
<dbReference type="InterPro" id="IPR006674">
    <property type="entry name" value="HD_domain"/>
</dbReference>
<dbReference type="Pfam" id="PF01966">
    <property type="entry name" value="HD"/>
    <property type="match status" value="1"/>
</dbReference>
<protein>
    <recommendedName>
        <fullName evidence="5 6">Ribonuclease Y</fullName>
        <shortName evidence="5">RNase Y</shortName>
        <ecNumber evidence="5 6">3.1.-.-</ecNumber>
    </recommendedName>
</protein>
<accession>A0A931YDG1</accession>
<dbReference type="Pfam" id="PF12072">
    <property type="entry name" value="RNase_Y_N"/>
    <property type="match status" value="1"/>
</dbReference>
<dbReference type="AlphaFoldDB" id="A0A931YDG1"/>
<dbReference type="CDD" id="cd00077">
    <property type="entry name" value="HDc"/>
    <property type="match status" value="1"/>
</dbReference>
<feature type="domain" description="HD" evidence="8">
    <location>
        <begin position="325"/>
        <end position="418"/>
    </location>
</feature>
<gene>
    <name evidence="5 9" type="primary">rny</name>
    <name evidence="9" type="ORF">HYV66_01550</name>
</gene>
<dbReference type="CDD" id="cd22431">
    <property type="entry name" value="KH-I_RNaseY"/>
    <property type="match status" value="1"/>
</dbReference>
<evidence type="ECO:0000259" key="8">
    <source>
        <dbReference type="PROSITE" id="PS51831"/>
    </source>
</evidence>
<dbReference type="InterPro" id="IPR036612">
    <property type="entry name" value="KH_dom_type_1_sf"/>
</dbReference>
<evidence type="ECO:0000256" key="3">
    <source>
        <dbReference type="ARBA" id="ARBA00022801"/>
    </source>
</evidence>
<dbReference type="Gene3D" id="3.30.1370.10">
    <property type="entry name" value="K Homology domain, type 1"/>
    <property type="match status" value="1"/>
</dbReference>
<dbReference type="InterPro" id="IPR004088">
    <property type="entry name" value="KH_dom_type_1"/>
</dbReference>
<dbReference type="PROSITE" id="PS50084">
    <property type="entry name" value="KH_TYPE_1"/>
    <property type="match status" value="1"/>
</dbReference>
<dbReference type="SMART" id="SM00471">
    <property type="entry name" value="HDc"/>
    <property type="match status" value="1"/>
</dbReference>
<dbReference type="Proteomes" id="UP000709672">
    <property type="component" value="Unassembled WGS sequence"/>
</dbReference>
<evidence type="ECO:0000256" key="7">
    <source>
        <dbReference type="SAM" id="Coils"/>
    </source>
</evidence>
<dbReference type="InterPro" id="IPR003607">
    <property type="entry name" value="HD/PDEase_dom"/>
</dbReference>
<reference evidence="9" key="1">
    <citation type="submission" date="2020-07" db="EMBL/GenBank/DDBJ databases">
        <title>Huge and variable diversity of episymbiotic CPR bacteria and DPANN archaea in groundwater ecosystems.</title>
        <authorList>
            <person name="He C.Y."/>
            <person name="Keren R."/>
            <person name="Whittaker M."/>
            <person name="Farag I.F."/>
            <person name="Doudna J."/>
            <person name="Cate J.H.D."/>
            <person name="Banfield J.F."/>
        </authorList>
    </citation>
    <scope>NUCLEOTIDE SEQUENCE</scope>
    <source>
        <strain evidence="9">NC_groundwater_418_Ag_B-0.1um_45_10</strain>
    </source>
</reference>
<proteinExistence type="inferred from homology"/>
<dbReference type="InterPro" id="IPR004087">
    <property type="entry name" value="KH_dom"/>
</dbReference>
<dbReference type="PANTHER" id="PTHR12826">
    <property type="entry name" value="RIBONUCLEASE Y"/>
    <property type="match status" value="1"/>
</dbReference>
<dbReference type="SUPFAM" id="SSF109604">
    <property type="entry name" value="HD-domain/PDEase-like"/>
    <property type="match status" value="1"/>
</dbReference>
<comment type="function">
    <text evidence="5">Endoribonuclease that initiates mRNA decay.</text>
</comment>
<dbReference type="EC" id="3.1.-.-" evidence="5 6"/>
<keyword evidence="7" id="KW-0175">Coiled coil</keyword>
<dbReference type="PROSITE" id="PS51831">
    <property type="entry name" value="HD"/>
    <property type="match status" value="1"/>
</dbReference>
<dbReference type="GO" id="GO:0004521">
    <property type="term" value="F:RNA endonuclease activity"/>
    <property type="evidence" value="ECO:0007669"/>
    <property type="project" value="UniProtKB-UniRule"/>
</dbReference>
<organism evidence="9 10">
    <name type="scientific">Candidatus Sungiibacteriota bacterium</name>
    <dbReference type="NCBI Taxonomy" id="2750080"/>
    <lineage>
        <taxon>Bacteria</taxon>
        <taxon>Candidatus Sungiibacteriota</taxon>
    </lineage>
</organism>
<keyword evidence="3 5" id="KW-0378">Hydrolase</keyword>
<dbReference type="GO" id="GO:0006402">
    <property type="term" value="P:mRNA catabolic process"/>
    <property type="evidence" value="ECO:0007669"/>
    <property type="project" value="UniProtKB-UniRule"/>
</dbReference>
<evidence type="ECO:0000313" key="9">
    <source>
        <dbReference type="EMBL" id="MBI2465898.1"/>
    </source>
</evidence>
<dbReference type="Pfam" id="PF00013">
    <property type="entry name" value="KH_1"/>
    <property type="match status" value="1"/>
</dbReference>
<dbReference type="InterPro" id="IPR006675">
    <property type="entry name" value="HDIG_dom"/>
</dbReference>
<evidence type="ECO:0000313" key="10">
    <source>
        <dbReference type="Proteomes" id="UP000709672"/>
    </source>
</evidence>
<feature type="coiled-coil region" evidence="7">
    <location>
        <begin position="37"/>
        <end position="111"/>
    </location>
</feature>
<keyword evidence="1 5" id="KW-0540">Nuclease</keyword>
<dbReference type="InterPro" id="IPR017705">
    <property type="entry name" value="Ribonuclease_Y"/>
</dbReference>
<evidence type="ECO:0000256" key="2">
    <source>
        <dbReference type="ARBA" id="ARBA00022759"/>
    </source>
</evidence>
<dbReference type="PANTHER" id="PTHR12826:SF15">
    <property type="entry name" value="RIBONUCLEASE Y"/>
    <property type="match status" value="1"/>
</dbReference>
<dbReference type="InterPro" id="IPR022711">
    <property type="entry name" value="RNase_Y_N"/>
</dbReference>
<evidence type="ECO:0000256" key="1">
    <source>
        <dbReference type="ARBA" id="ARBA00022722"/>
    </source>
</evidence>
<evidence type="ECO:0000256" key="4">
    <source>
        <dbReference type="ARBA" id="ARBA00022884"/>
    </source>
</evidence>
<dbReference type="NCBIfam" id="TIGR00277">
    <property type="entry name" value="HDIG"/>
    <property type="match status" value="1"/>
</dbReference>
<sequence>MFAPEFLPQALVALGLGLLVGYFIRQQIAQRRAGSLEARLAKMVDKARAEVKEKEDEAKQKAREIISEAKEETGRRQEQLAKIEELLLKREEGLEKKIGETERKLEILEKDRLVVAKTKEELEVVRLKEIAELERVAGLSREKAKEELFNQIEKNSQEDLLNHTRRLENENRDKLEKKTQDILVSTLQRYSGSVVSEVTTTYVNLPSEELKGKIIGKEGRNIKALERLTGVEVVVDETPDSVMISGFDPIRRQIARTALEDLIKDGRIQPAKIEEAVAKARDKVNEKTKEAGESAVFDLGLTGLDARLVQLLGRLRYRTSFGQNVLAHSVESAHIAGMLAAELGANVRVAKLGTLFHDIGKAIDHEVQGSHVEIGRRILQKFGVDESVIKAMQAHHGEHPYETPESIIVQVAESISAARPGARKDSVEVYLKRLEDIERITNGFEGIEKSYAIQAGREVRVFVMPEKIDDLGMHKLAKDMAAKIQEELQYPGEIKITVIRENRAVEYAR</sequence>
<evidence type="ECO:0000256" key="6">
    <source>
        <dbReference type="NCBIfam" id="TIGR03319"/>
    </source>
</evidence>
<dbReference type="Gene3D" id="1.10.3210.10">
    <property type="entry name" value="Hypothetical protein af1432"/>
    <property type="match status" value="1"/>
</dbReference>
<comment type="caution">
    <text evidence="9">The sequence shown here is derived from an EMBL/GenBank/DDBJ whole genome shotgun (WGS) entry which is preliminary data.</text>
</comment>
<evidence type="ECO:0000256" key="5">
    <source>
        <dbReference type="HAMAP-Rule" id="MF_00335"/>
    </source>
</evidence>
<keyword evidence="2 5" id="KW-0255">Endonuclease</keyword>
<comment type="similarity">
    <text evidence="5">Belongs to the RNase Y family.</text>
</comment>